<reference evidence="1" key="1">
    <citation type="journal article" date="2015" name="Nature">
        <title>Complex archaea that bridge the gap between prokaryotes and eukaryotes.</title>
        <authorList>
            <person name="Spang A."/>
            <person name="Saw J.H."/>
            <person name="Jorgensen S.L."/>
            <person name="Zaremba-Niedzwiedzka K."/>
            <person name="Martijn J."/>
            <person name="Lind A.E."/>
            <person name="van Eijk R."/>
            <person name="Schleper C."/>
            <person name="Guy L."/>
            <person name="Ettema T.J."/>
        </authorList>
    </citation>
    <scope>NUCLEOTIDE SEQUENCE</scope>
</reference>
<comment type="caution">
    <text evidence="1">The sequence shown here is derived from an EMBL/GenBank/DDBJ whole genome shotgun (WGS) entry which is preliminary data.</text>
</comment>
<organism evidence="1">
    <name type="scientific">marine sediment metagenome</name>
    <dbReference type="NCBI Taxonomy" id="412755"/>
    <lineage>
        <taxon>unclassified sequences</taxon>
        <taxon>metagenomes</taxon>
        <taxon>ecological metagenomes</taxon>
    </lineage>
</organism>
<protein>
    <submittedName>
        <fullName evidence="1">Uncharacterized protein</fullName>
    </submittedName>
</protein>
<proteinExistence type="predicted"/>
<name>A0A0F9T7M9_9ZZZZ</name>
<gene>
    <name evidence="1" type="ORF">LCGC14_0383530</name>
</gene>
<accession>A0A0F9T7M9</accession>
<dbReference type="AlphaFoldDB" id="A0A0F9T7M9"/>
<dbReference type="EMBL" id="LAZR01000314">
    <property type="protein sequence ID" value="KKN75194.1"/>
    <property type="molecule type" value="Genomic_DNA"/>
</dbReference>
<evidence type="ECO:0000313" key="1">
    <source>
        <dbReference type="EMBL" id="KKN75194.1"/>
    </source>
</evidence>
<sequence>MTPKLPKKTPRQLAEEHWMWIEGMLLEEMRMKMKLFQEGFIHGYKHGKEEQSGVCTRQRKKR</sequence>